<reference evidence="2" key="1">
    <citation type="submission" date="2022-07" db="EMBL/GenBank/DDBJ databases">
        <title>Taxonomy of Novel Oxalotrophic and Methylotrophic Bacteria.</title>
        <authorList>
            <person name="Sahin N."/>
            <person name="Tani A."/>
        </authorList>
    </citation>
    <scope>NUCLEOTIDE SEQUENCE</scope>
    <source>
        <strain evidence="2">AM327</strain>
    </source>
</reference>
<keyword evidence="3" id="KW-1185">Reference proteome</keyword>
<organism evidence="2 3">
    <name type="scientific">Neptunitalea chrysea</name>
    <dbReference type="NCBI Taxonomy" id="1647581"/>
    <lineage>
        <taxon>Bacteria</taxon>
        <taxon>Pseudomonadati</taxon>
        <taxon>Bacteroidota</taxon>
        <taxon>Flavobacteriia</taxon>
        <taxon>Flavobacteriales</taxon>
        <taxon>Flavobacteriaceae</taxon>
        <taxon>Neptunitalea</taxon>
    </lineage>
</organism>
<feature type="chain" id="PRO_5040900849" description="GOLD domain-containing protein" evidence="1">
    <location>
        <begin position="23"/>
        <end position="140"/>
    </location>
</feature>
<proteinExistence type="predicted"/>
<gene>
    <name evidence="2" type="ORF">NBRC110019_18880</name>
</gene>
<name>A0A9W6B568_9FLAO</name>
<dbReference type="AlphaFoldDB" id="A0A9W6B568"/>
<dbReference type="PROSITE" id="PS51257">
    <property type="entry name" value="PROKAR_LIPOPROTEIN"/>
    <property type="match status" value="1"/>
</dbReference>
<keyword evidence="1" id="KW-0732">Signal</keyword>
<feature type="signal peptide" evidence="1">
    <location>
        <begin position="1"/>
        <end position="22"/>
    </location>
</feature>
<dbReference type="Proteomes" id="UP001143545">
    <property type="component" value="Unassembled WGS sequence"/>
</dbReference>
<evidence type="ECO:0000256" key="1">
    <source>
        <dbReference type="SAM" id="SignalP"/>
    </source>
</evidence>
<dbReference type="EMBL" id="BRVP01000012">
    <property type="protein sequence ID" value="GLB52848.1"/>
    <property type="molecule type" value="Genomic_DNA"/>
</dbReference>
<evidence type="ECO:0000313" key="3">
    <source>
        <dbReference type="Proteomes" id="UP001143545"/>
    </source>
</evidence>
<protein>
    <recommendedName>
        <fullName evidence="4">GOLD domain-containing protein</fullName>
    </recommendedName>
</protein>
<sequence length="140" mass="16060">MRTMKKYALLLIVALVSFSCSIDDDENVNYRFEFVATDTVEFPSEIYVNNTYNVTIYYTLPNSCYYINGIDYNYTDDYERTVALVATVYDGTNCDANTVLESTTFDFKPINAGTYTFNFLTGQDDNGDYTYSTYDVVVLE</sequence>
<evidence type="ECO:0000313" key="2">
    <source>
        <dbReference type="EMBL" id="GLB52848.1"/>
    </source>
</evidence>
<comment type="caution">
    <text evidence="2">The sequence shown here is derived from an EMBL/GenBank/DDBJ whole genome shotgun (WGS) entry which is preliminary data.</text>
</comment>
<evidence type="ECO:0008006" key="4">
    <source>
        <dbReference type="Google" id="ProtNLM"/>
    </source>
</evidence>
<accession>A0A9W6B568</accession>